<comment type="caution">
    <text evidence="1">The sequence shown here is derived from an EMBL/GenBank/DDBJ whole genome shotgun (WGS) entry which is preliminary data.</text>
</comment>
<accession>A0A8K0KG20</accession>
<reference evidence="1" key="1">
    <citation type="submission" date="2013-04" db="EMBL/GenBank/DDBJ databases">
        <authorList>
            <person name="Qu J."/>
            <person name="Murali S.C."/>
            <person name="Bandaranaike D."/>
            <person name="Bellair M."/>
            <person name="Blankenburg K."/>
            <person name="Chao H."/>
            <person name="Dinh H."/>
            <person name="Doddapaneni H."/>
            <person name="Downs B."/>
            <person name="Dugan-Rocha S."/>
            <person name="Elkadiri S."/>
            <person name="Gnanaolivu R.D."/>
            <person name="Hernandez B."/>
            <person name="Javaid M."/>
            <person name="Jayaseelan J.C."/>
            <person name="Lee S."/>
            <person name="Li M."/>
            <person name="Ming W."/>
            <person name="Munidasa M."/>
            <person name="Muniz J."/>
            <person name="Nguyen L."/>
            <person name="Ongeri F."/>
            <person name="Osuji N."/>
            <person name="Pu L.-L."/>
            <person name="Puazo M."/>
            <person name="Qu C."/>
            <person name="Quiroz J."/>
            <person name="Raj R."/>
            <person name="Weissenberger G."/>
            <person name="Xin Y."/>
            <person name="Zou X."/>
            <person name="Han Y."/>
            <person name="Richards S."/>
            <person name="Worley K."/>
            <person name="Muzny D."/>
            <person name="Gibbs R."/>
        </authorList>
    </citation>
    <scope>NUCLEOTIDE SEQUENCE</scope>
    <source>
        <strain evidence="1">Sampled in the wild</strain>
    </source>
</reference>
<gene>
    <name evidence="1" type="ORF">J437_LFUL011603</name>
</gene>
<proteinExistence type="predicted"/>
<keyword evidence="2" id="KW-1185">Reference proteome</keyword>
<dbReference type="Proteomes" id="UP000792457">
    <property type="component" value="Unassembled WGS sequence"/>
</dbReference>
<reference evidence="1" key="2">
    <citation type="submission" date="2017-10" db="EMBL/GenBank/DDBJ databases">
        <title>Ladona fulva Genome sequencing and assembly.</title>
        <authorList>
            <person name="Murali S."/>
            <person name="Richards S."/>
            <person name="Bandaranaike D."/>
            <person name="Bellair M."/>
            <person name="Blankenburg K."/>
            <person name="Chao H."/>
            <person name="Dinh H."/>
            <person name="Doddapaneni H."/>
            <person name="Dugan-Rocha S."/>
            <person name="Elkadiri S."/>
            <person name="Gnanaolivu R."/>
            <person name="Hernandez B."/>
            <person name="Skinner E."/>
            <person name="Javaid M."/>
            <person name="Lee S."/>
            <person name="Li M."/>
            <person name="Ming W."/>
            <person name="Munidasa M."/>
            <person name="Muniz J."/>
            <person name="Nguyen L."/>
            <person name="Hughes D."/>
            <person name="Osuji N."/>
            <person name="Pu L.-L."/>
            <person name="Puazo M."/>
            <person name="Qu C."/>
            <person name="Quiroz J."/>
            <person name="Raj R."/>
            <person name="Weissenberger G."/>
            <person name="Xin Y."/>
            <person name="Zou X."/>
            <person name="Han Y."/>
            <person name="Worley K."/>
            <person name="Muzny D."/>
            <person name="Gibbs R."/>
        </authorList>
    </citation>
    <scope>NUCLEOTIDE SEQUENCE</scope>
    <source>
        <strain evidence="1">Sampled in the wild</strain>
    </source>
</reference>
<dbReference type="EMBL" id="KZ308567">
    <property type="protein sequence ID" value="KAG8231658.1"/>
    <property type="molecule type" value="Genomic_DNA"/>
</dbReference>
<name>A0A8K0KG20_LADFU</name>
<sequence length="67" mass="7750">MEEIPCRTPPVYVRDAGKTYLPTMSKLCGGSIEVNCHHNEQERDITDIWFSDEVKKAIEKGYKHLKL</sequence>
<evidence type="ECO:0000313" key="1">
    <source>
        <dbReference type="EMBL" id="KAG8231658.1"/>
    </source>
</evidence>
<dbReference type="AlphaFoldDB" id="A0A8K0KG20"/>
<protein>
    <submittedName>
        <fullName evidence="1">Uncharacterized protein</fullName>
    </submittedName>
</protein>
<organism evidence="1 2">
    <name type="scientific">Ladona fulva</name>
    <name type="common">Scarce chaser dragonfly</name>
    <name type="synonym">Libellula fulva</name>
    <dbReference type="NCBI Taxonomy" id="123851"/>
    <lineage>
        <taxon>Eukaryota</taxon>
        <taxon>Metazoa</taxon>
        <taxon>Ecdysozoa</taxon>
        <taxon>Arthropoda</taxon>
        <taxon>Hexapoda</taxon>
        <taxon>Insecta</taxon>
        <taxon>Pterygota</taxon>
        <taxon>Palaeoptera</taxon>
        <taxon>Odonata</taxon>
        <taxon>Epiprocta</taxon>
        <taxon>Anisoptera</taxon>
        <taxon>Libelluloidea</taxon>
        <taxon>Libellulidae</taxon>
        <taxon>Ladona</taxon>
    </lineage>
</organism>
<evidence type="ECO:0000313" key="2">
    <source>
        <dbReference type="Proteomes" id="UP000792457"/>
    </source>
</evidence>